<accession>A0A5D0I8D2</accession>
<evidence type="ECO:0000313" key="1">
    <source>
        <dbReference type="EMBL" id="TYA79130.1"/>
    </source>
</evidence>
<feature type="non-terminal residue" evidence="1">
    <location>
        <position position="1"/>
    </location>
</feature>
<sequence>AGRELRVIVESEKVNDDKAADLSFNISQKIQTDMTYPGQVKVTVIRETRAVNIAK</sequence>
<dbReference type="EMBL" id="VSDQ01000562">
    <property type="protein sequence ID" value="TYA79130.1"/>
    <property type="molecule type" value="Genomic_DNA"/>
</dbReference>
<evidence type="ECO:0000313" key="2">
    <source>
        <dbReference type="Proteomes" id="UP000323930"/>
    </source>
</evidence>
<gene>
    <name evidence="1" type="ORF">FUA24_08280</name>
</gene>
<comment type="caution">
    <text evidence="1">The sequence shown here is derived from an EMBL/GenBank/DDBJ whole genome shotgun (WGS) entry which is preliminary data.</text>
</comment>
<protein>
    <submittedName>
        <fullName evidence="1">Ribonuclease Y</fullName>
    </submittedName>
</protein>
<dbReference type="Proteomes" id="UP000323930">
    <property type="component" value="Unassembled WGS sequence"/>
</dbReference>
<keyword evidence="2" id="KW-1185">Reference proteome</keyword>
<reference evidence="1 2" key="1">
    <citation type="submission" date="2019-08" db="EMBL/GenBank/DDBJ databases">
        <title>Seonamhaeicola sediminis sp. nov., isolated from marine sediment.</title>
        <authorList>
            <person name="Cao W.R."/>
        </authorList>
    </citation>
    <scope>NUCLEOTIDE SEQUENCE [LARGE SCALE GENOMIC DNA]</scope>
    <source>
        <strain evidence="1 2">B011</strain>
    </source>
</reference>
<proteinExistence type="predicted"/>
<organism evidence="1 2">
    <name type="scientific">Seonamhaeicola marinus</name>
    <dbReference type="NCBI Taxonomy" id="1912246"/>
    <lineage>
        <taxon>Bacteria</taxon>
        <taxon>Pseudomonadati</taxon>
        <taxon>Bacteroidota</taxon>
        <taxon>Flavobacteriia</taxon>
        <taxon>Flavobacteriales</taxon>
        <taxon>Flavobacteriaceae</taxon>
    </lineage>
</organism>
<dbReference type="AlphaFoldDB" id="A0A5D0I8D2"/>
<name>A0A5D0I8D2_9FLAO</name>